<dbReference type="GO" id="GO:0031177">
    <property type="term" value="F:phosphopantetheine binding"/>
    <property type="evidence" value="ECO:0007669"/>
    <property type="project" value="InterPro"/>
</dbReference>
<keyword evidence="13" id="KW-0732">Signal</keyword>
<dbReference type="PIRSF" id="PIRSF000904">
    <property type="entry name" value="FBPtase_SBPase"/>
    <property type="match status" value="1"/>
</dbReference>
<dbReference type="GO" id="GO:0005986">
    <property type="term" value="P:sucrose biosynthetic process"/>
    <property type="evidence" value="ECO:0007669"/>
    <property type="project" value="TreeGrafter"/>
</dbReference>
<dbReference type="GO" id="GO:0042132">
    <property type="term" value="F:fructose 1,6-bisphosphate 1-phosphatase activity"/>
    <property type="evidence" value="ECO:0007669"/>
    <property type="project" value="TreeGrafter"/>
</dbReference>
<dbReference type="EMBL" id="CAMXCT030001791">
    <property type="protein sequence ID" value="CAL4780428.1"/>
    <property type="molecule type" value="Genomic_DNA"/>
</dbReference>
<dbReference type="GO" id="GO:0006094">
    <property type="term" value="P:gluconeogenesis"/>
    <property type="evidence" value="ECO:0007669"/>
    <property type="project" value="TreeGrafter"/>
</dbReference>
<keyword evidence="10" id="KW-0119">Carbohydrate metabolism</keyword>
<comment type="caution">
    <text evidence="15">The sequence shown here is derived from an EMBL/GenBank/DDBJ whole genome shotgun (WGS) entry which is preliminary data.</text>
</comment>
<dbReference type="EMBL" id="CAMXCT010001791">
    <property type="protein sequence ID" value="CAI3993116.1"/>
    <property type="molecule type" value="Genomic_DNA"/>
</dbReference>
<proteinExistence type="inferred from homology"/>
<dbReference type="SUPFAM" id="SSF48452">
    <property type="entry name" value="TPR-like"/>
    <property type="match status" value="3"/>
</dbReference>
<dbReference type="PANTHER" id="PTHR11556">
    <property type="entry name" value="FRUCTOSE-1,6-BISPHOSPHATASE-RELATED"/>
    <property type="match status" value="1"/>
</dbReference>
<feature type="region of interest" description="Disordered" evidence="12">
    <location>
        <begin position="508"/>
        <end position="613"/>
    </location>
</feature>
<feature type="chain" id="PRO_5043270607" description="fructose-bisphosphatase" evidence="13">
    <location>
        <begin position="20"/>
        <end position="1724"/>
    </location>
</feature>
<dbReference type="InterPro" id="IPR028343">
    <property type="entry name" value="FBPtase"/>
</dbReference>
<dbReference type="InterPro" id="IPR016024">
    <property type="entry name" value="ARM-type_fold"/>
</dbReference>
<dbReference type="GO" id="GO:0003723">
    <property type="term" value="F:RNA binding"/>
    <property type="evidence" value="ECO:0007669"/>
    <property type="project" value="InterPro"/>
</dbReference>
<evidence type="ECO:0000256" key="12">
    <source>
        <dbReference type="SAM" id="MobiDB-lite"/>
    </source>
</evidence>
<reference evidence="16 17" key="2">
    <citation type="submission" date="2024-05" db="EMBL/GenBank/DDBJ databases">
        <authorList>
            <person name="Chen Y."/>
            <person name="Shah S."/>
            <person name="Dougan E. K."/>
            <person name="Thang M."/>
            <person name="Chan C."/>
        </authorList>
    </citation>
    <scope>NUCLEOTIDE SEQUENCE [LARGE SCALE GENOMIC DNA]</scope>
</reference>
<dbReference type="InterPro" id="IPR023079">
    <property type="entry name" value="SBPase"/>
</dbReference>
<dbReference type="Gene3D" id="3.40.190.80">
    <property type="match status" value="1"/>
</dbReference>
<keyword evidence="17" id="KW-1185">Reference proteome</keyword>
<keyword evidence="9" id="KW-0460">Magnesium</keyword>
<dbReference type="InterPro" id="IPR009081">
    <property type="entry name" value="PP-bd_ACP"/>
</dbReference>
<dbReference type="SUPFAM" id="SSF56655">
    <property type="entry name" value="Carbohydrate phosphatase"/>
    <property type="match status" value="1"/>
</dbReference>
<evidence type="ECO:0000256" key="6">
    <source>
        <dbReference type="ARBA" id="ARBA00022553"/>
    </source>
</evidence>
<dbReference type="InterPro" id="IPR000146">
    <property type="entry name" value="FBPase_class-1"/>
</dbReference>
<evidence type="ECO:0000256" key="4">
    <source>
        <dbReference type="ARBA" id="ARBA00022450"/>
    </source>
</evidence>
<evidence type="ECO:0000256" key="9">
    <source>
        <dbReference type="ARBA" id="ARBA00022842"/>
    </source>
</evidence>
<comment type="catalytic activity">
    <reaction evidence="1">
        <text>beta-D-fructose 1,6-bisphosphate + H2O = beta-D-fructose 6-phosphate + phosphate</text>
        <dbReference type="Rhea" id="RHEA:11064"/>
        <dbReference type="ChEBI" id="CHEBI:15377"/>
        <dbReference type="ChEBI" id="CHEBI:32966"/>
        <dbReference type="ChEBI" id="CHEBI:43474"/>
        <dbReference type="ChEBI" id="CHEBI:57634"/>
        <dbReference type="EC" id="3.1.3.11"/>
    </reaction>
</comment>
<dbReference type="GO" id="GO:0006002">
    <property type="term" value="P:fructose 6-phosphate metabolic process"/>
    <property type="evidence" value="ECO:0007669"/>
    <property type="project" value="TreeGrafter"/>
</dbReference>
<keyword evidence="6" id="KW-0597">Phosphoprotein</keyword>
<evidence type="ECO:0000256" key="10">
    <source>
        <dbReference type="ARBA" id="ARBA00023277"/>
    </source>
</evidence>
<dbReference type="EMBL" id="CAMXCT020001791">
    <property type="protein sequence ID" value="CAL1146491.1"/>
    <property type="molecule type" value="Genomic_DNA"/>
</dbReference>
<dbReference type="PIRSF" id="PIRSF500210">
    <property type="entry name" value="FBPtase"/>
    <property type="match status" value="1"/>
</dbReference>
<dbReference type="SMART" id="SM01294">
    <property type="entry name" value="PKS_PP_betabranch"/>
    <property type="match status" value="1"/>
</dbReference>
<reference evidence="15" key="1">
    <citation type="submission" date="2022-10" db="EMBL/GenBank/DDBJ databases">
        <authorList>
            <person name="Chen Y."/>
            <person name="Dougan E. K."/>
            <person name="Chan C."/>
            <person name="Rhodes N."/>
            <person name="Thang M."/>
        </authorList>
    </citation>
    <scope>NUCLEOTIDE SEQUENCE</scope>
</reference>
<dbReference type="InterPro" id="IPR003890">
    <property type="entry name" value="MIF4G-like_typ-3"/>
</dbReference>
<dbReference type="PROSITE" id="PS50075">
    <property type="entry name" value="CARRIER"/>
    <property type="match status" value="1"/>
</dbReference>
<dbReference type="InterPro" id="IPR020806">
    <property type="entry name" value="PKS_PP-bd"/>
</dbReference>
<evidence type="ECO:0000256" key="13">
    <source>
        <dbReference type="SAM" id="SignalP"/>
    </source>
</evidence>
<dbReference type="GO" id="GO:0005737">
    <property type="term" value="C:cytoplasm"/>
    <property type="evidence" value="ECO:0007669"/>
    <property type="project" value="TreeGrafter"/>
</dbReference>
<organism evidence="15">
    <name type="scientific">Cladocopium goreaui</name>
    <dbReference type="NCBI Taxonomy" id="2562237"/>
    <lineage>
        <taxon>Eukaryota</taxon>
        <taxon>Sar</taxon>
        <taxon>Alveolata</taxon>
        <taxon>Dinophyceae</taxon>
        <taxon>Suessiales</taxon>
        <taxon>Symbiodiniaceae</taxon>
        <taxon>Cladocopium</taxon>
    </lineage>
</organism>
<dbReference type="SMART" id="SM00823">
    <property type="entry name" value="PKS_PP"/>
    <property type="match status" value="1"/>
</dbReference>
<evidence type="ECO:0000313" key="17">
    <source>
        <dbReference type="Proteomes" id="UP001152797"/>
    </source>
</evidence>
<dbReference type="SMART" id="SM00028">
    <property type="entry name" value="TPR"/>
    <property type="match status" value="5"/>
</dbReference>
<evidence type="ECO:0000256" key="8">
    <source>
        <dbReference type="ARBA" id="ARBA00022801"/>
    </source>
</evidence>
<dbReference type="SMART" id="SM00543">
    <property type="entry name" value="MIF4G"/>
    <property type="match status" value="1"/>
</dbReference>
<evidence type="ECO:0000313" key="16">
    <source>
        <dbReference type="EMBL" id="CAL4780428.1"/>
    </source>
</evidence>
<feature type="region of interest" description="Disordered" evidence="12">
    <location>
        <begin position="1475"/>
        <end position="1496"/>
    </location>
</feature>
<dbReference type="InterPro" id="IPR044015">
    <property type="entry name" value="FBPase_C_dom"/>
</dbReference>
<dbReference type="Pfam" id="PF00316">
    <property type="entry name" value="FBPase"/>
    <property type="match status" value="1"/>
</dbReference>
<dbReference type="GO" id="GO:0006000">
    <property type="term" value="P:fructose metabolic process"/>
    <property type="evidence" value="ECO:0007669"/>
    <property type="project" value="TreeGrafter"/>
</dbReference>
<dbReference type="SUPFAM" id="SSF48371">
    <property type="entry name" value="ARM repeat"/>
    <property type="match status" value="2"/>
</dbReference>
<evidence type="ECO:0000256" key="1">
    <source>
        <dbReference type="ARBA" id="ARBA00001273"/>
    </source>
</evidence>
<dbReference type="InterPro" id="IPR036736">
    <property type="entry name" value="ACP-like_sf"/>
</dbReference>
<dbReference type="Gene3D" id="1.25.40.180">
    <property type="match status" value="2"/>
</dbReference>
<dbReference type="SUPFAM" id="SSF47336">
    <property type="entry name" value="ACP-like"/>
    <property type="match status" value="1"/>
</dbReference>
<feature type="compositionally biased region" description="Basic and acidic residues" evidence="12">
    <location>
        <begin position="574"/>
        <end position="587"/>
    </location>
</feature>
<dbReference type="Gene3D" id="1.25.40.10">
    <property type="entry name" value="Tetratricopeptide repeat domain"/>
    <property type="match status" value="3"/>
</dbReference>
<keyword evidence="4" id="KW-0596">Phosphopantetheine</keyword>
<name>A0A9P1CMX0_9DINO</name>
<evidence type="ECO:0000256" key="11">
    <source>
        <dbReference type="ARBA" id="ARBA00024331"/>
    </source>
</evidence>
<comment type="similarity">
    <text evidence="2">Belongs to the FBPase class 1 family.</text>
</comment>
<dbReference type="InterPro" id="IPR033391">
    <property type="entry name" value="FBPase_N"/>
</dbReference>
<evidence type="ECO:0000313" key="15">
    <source>
        <dbReference type="EMBL" id="CAI3993116.1"/>
    </source>
</evidence>
<accession>A0A9P1CMX0</accession>
<dbReference type="Gene3D" id="3.30.540.10">
    <property type="entry name" value="Fructose-1,6-Bisphosphatase, subunit A, domain 1"/>
    <property type="match status" value="1"/>
</dbReference>
<dbReference type="Proteomes" id="UP001152797">
    <property type="component" value="Unassembled WGS sequence"/>
</dbReference>
<evidence type="ECO:0000256" key="3">
    <source>
        <dbReference type="ARBA" id="ARBA00013093"/>
    </source>
</evidence>
<feature type="domain" description="Carrier" evidence="14">
    <location>
        <begin position="1500"/>
        <end position="1578"/>
    </location>
</feature>
<dbReference type="GO" id="GO:0046872">
    <property type="term" value="F:metal ion binding"/>
    <property type="evidence" value="ECO:0007669"/>
    <property type="project" value="UniProtKB-KW"/>
</dbReference>
<feature type="compositionally biased region" description="Basic and acidic residues" evidence="12">
    <location>
        <begin position="508"/>
        <end position="522"/>
    </location>
</feature>
<evidence type="ECO:0000256" key="5">
    <source>
        <dbReference type="ARBA" id="ARBA00022490"/>
    </source>
</evidence>
<dbReference type="Pfam" id="PF00550">
    <property type="entry name" value="PP-binding"/>
    <property type="match status" value="1"/>
</dbReference>
<dbReference type="PRINTS" id="PR01958">
    <property type="entry name" value="S17BPHPHTASE"/>
</dbReference>
<keyword evidence="8" id="KW-0378">Hydrolase</keyword>
<dbReference type="PANTHER" id="PTHR11556:SF35">
    <property type="entry name" value="SEDOHEPTULOSE-1,7-BISPHOSPHATASE, CHLOROPLASTIC"/>
    <property type="match status" value="1"/>
</dbReference>
<comment type="pathway">
    <text evidence="11">Carbohydrate biosynthesis.</text>
</comment>
<dbReference type="InterPro" id="IPR019734">
    <property type="entry name" value="TPR_rpt"/>
</dbReference>
<keyword evidence="5" id="KW-0963">Cytoplasm</keyword>
<dbReference type="GO" id="GO:0030388">
    <property type="term" value="P:fructose 1,6-bisphosphate metabolic process"/>
    <property type="evidence" value="ECO:0007669"/>
    <property type="project" value="TreeGrafter"/>
</dbReference>
<evidence type="ECO:0000256" key="7">
    <source>
        <dbReference type="ARBA" id="ARBA00022723"/>
    </source>
</evidence>
<gene>
    <name evidence="15" type="ORF">C1SCF055_LOCUS19896</name>
</gene>
<evidence type="ECO:0000259" key="14">
    <source>
        <dbReference type="PROSITE" id="PS50075"/>
    </source>
</evidence>
<dbReference type="EC" id="3.1.3.11" evidence="3"/>
<evidence type="ECO:0000256" key="2">
    <source>
        <dbReference type="ARBA" id="ARBA00010941"/>
    </source>
</evidence>
<protein>
    <recommendedName>
        <fullName evidence="3">fructose-bisphosphatase</fullName>
        <ecNumber evidence="3">3.1.3.11</ecNumber>
    </recommendedName>
</protein>
<keyword evidence="7" id="KW-0479">Metal-binding</keyword>
<dbReference type="InterPro" id="IPR011990">
    <property type="entry name" value="TPR-like_helical_dom_sf"/>
</dbReference>
<feature type="signal peptide" evidence="13">
    <location>
        <begin position="1"/>
        <end position="19"/>
    </location>
</feature>
<dbReference type="Pfam" id="PF02854">
    <property type="entry name" value="MIF4G"/>
    <property type="match status" value="1"/>
</dbReference>
<sequence>MPQMSKFLLASAAVSGTWAFLAPSAPRTTTSAQLRGAAGASGSAPGSGLGSGAVVALGAAAVASARRAGKAQRRAEDDAYGASHTSFYTDAVAKDKYDTLEEVLAEKLKDAKLKGMVNELLDACVKITEALRVNLVTVNDASNAFGDRQLTVDVIADNLLWDLAKTSKNVYEASSEEEPEIVKTNEDGQYVLCWDPLDGSSIVDNNWAVGTIIGVWDKSTGLIGATGRDQVMSIVTLYGPRTTVFITLDDGVYEFTLGDGNEWICSRDKISIKTECKIFAPANMRAAQEVEGYNNLINHYMTNKFTLRYTGGLVPDVCQQFTKGQGVFTNPTSKASPAKLRLAFEAAPFGRLVEMAGGKTSDGVSGNSVLDMKITAVDQRTALAIGSAQEVGGTLQPDGLAEVETRCKTCVKFTRDSAQSGSNCGGGTLTSLVAMSRTRVLAIVVLAALCRGDCSSDTTECTGAEEDWLGSLLPPGFSPHSSFVKCIGATLAGSVFALVGMVIEGRKERRQEKPISREELKLPRSSPRAMSPRLEKVNSPPAEVEGSPSPLPSAEMKRSQSMPSAQLKHIGSQEWKDTPKARSDEMNWRSTNGRLPRTISAPVPQKSGKSLSEMQQVERQVKSILNKLTWEKFDKLYTDLLTYCMVDDERLRLETLEVIARDVFKKATLQHNFIELYADLCAKLDTDLREKGVEVNFRRALLEQCQESFTVHLAPPEIDTCLDYEEQYEMLVKYKTKMLGNVKLIAHLLRLRMLAAKIIFHCIEELISIGSAEDMADPYVGLDQVQIYARKAEQSSDAIKEVWELLTTGLQALNEDDPDTAISDGHKAIAKAKTANFGEGDSEGLLLVTRALTSINSRKEGDRLARAMLSEAKEKKDKSMEAKALLAIAEVNADQRGSKKREEARSAGQEAFDLFVQLADLRGQAAALLVQSHVSIKSKNQEKEKRSVEAMAFAAKAQRLSVELRDVRGEASCLHAMASAHDIVDQHMECIRAAEDALDLYLDLQDPYAEGFELCCIAQWFVNHGRLQLAVSYAEDALEILRKAPKPSASQELRALQLLSQAHEQRGDQSGVNAVHESLKRFQDTNNQTAEAAAMDMLLRAHCDKGEFQQALDIAARARMAFKKIGDEAAEANVASVSAGLHLKLHMPDEALKLGYEVLDLVRKSGSTKQKSDLMMTLAQAYLEKQQPEDALDMCNEMQHYFSEKGDVEGEAEALLAAGSLHVLQEDLDQARDKAVKAQLMLSEEGLASGEGRALRLLAEIYAKQEQHKAAIRAGERSRALLRGEENPVEEASMLFLVAQESVQLAVIEGARVGSDKPLKKHARDALDKAEKSARTAIKLCTENEKQTGITEVLGSSMCSLSQVHMLRSKYPEALKVAEEASQLFKSNGFMRNQGSACMLCADAYRALEKHKESQKAALEAVQCFTKSDPPDERGLEAAQAVLDALKQHLAPAPIRAAPAGGGGLPPQMLMQEAEEEGDGTERRVARPRPTGPALDIKNLHPDLVKKKILEVALSLTGADEEEIEADTPLMEAGLTSTMAVGLSDELKKELPGINLPVTLVFDYPSISAMTELILDGRRDSSPADPKKAALSAAMDSWMPSGHLHSPHWADPDHPLESYALETLCAFLTTLGSTFDKKQWSGYGRWQEVFRKVELFADDKAQTPRIRCLLKDLLDKRRNGWQEKKVQYGTGKKVDCASSPLSNEKVEKKLNWKPGQNICSAGNI</sequence>
<dbReference type="OrthoDB" id="10256725at2759"/>
<dbReference type="Gene3D" id="1.10.1200.10">
    <property type="entry name" value="ACP-like"/>
    <property type="match status" value="1"/>
</dbReference>
<dbReference type="Pfam" id="PF18913">
    <property type="entry name" value="FBPase_C"/>
    <property type="match status" value="1"/>
</dbReference>